<dbReference type="Pfam" id="PF03552">
    <property type="entry name" value="Cellulose_synt"/>
    <property type="match status" value="2"/>
</dbReference>
<reference evidence="13" key="1">
    <citation type="submission" date="2016-06" db="EMBL/GenBank/DDBJ databases">
        <title>Parallel loss of symbiosis genes in relatives of nitrogen-fixing non-legume Parasponia.</title>
        <authorList>
            <person name="Van Velzen R."/>
            <person name="Holmer R."/>
            <person name="Bu F."/>
            <person name="Rutten L."/>
            <person name="Van Zeijl A."/>
            <person name="Liu W."/>
            <person name="Santuari L."/>
            <person name="Cao Q."/>
            <person name="Sharma T."/>
            <person name="Shen D."/>
            <person name="Roswanjaya Y."/>
            <person name="Wardhani T."/>
            <person name="Kalhor M.S."/>
            <person name="Jansen J."/>
            <person name="Van den Hoogen J."/>
            <person name="Gungor B."/>
            <person name="Hartog M."/>
            <person name="Hontelez J."/>
            <person name="Verver J."/>
            <person name="Yang W.-C."/>
            <person name="Schijlen E."/>
            <person name="Repin R."/>
            <person name="Schilthuizen M."/>
            <person name="Schranz E."/>
            <person name="Heidstra R."/>
            <person name="Miyata K."/>
            <person name="Fedorova E."/>
            <person name="Kohlen W."/>
            <person name="Bisseling T."/>
            <person name="Smit S."/>
            <person name="Geurts R."/>
        </authorList>
    </citation>
    <scope>NUCLEOTIDE SEQUENCE [LARGE SCALE GENOMIC DNA]</scope>
    <source>
        <strain evidence="13">cv. WU1-14</strain>
    </source>
</reference>
<keyword evidence="5 11" id="KW-1133">Transmembrane helix</keyword>
<proteinExistence type="predicted"/>
<keyword evidence="4 11" id="KW-0812">Transmembrane</keyword>
<dbReference type="STRING" id="3476.A0A2P5DG95"/>
<evidence type="ECO:0000256" key="5">
    <source>
        <dbReference type="ARBA" id="ARBA00022989"/>
    </source>
</evidence>
<feature type="binding site" evidence="10">
    <location>
        <position position="291"/>
    </location>
    <ligand>
        <name>Mn(2+)</name>
        <dbReference type="ChEBI" id="CHEBI:29035"/>
    </ligand>
</feature>
<evidence type="ECO:0000256" key="10">
    <source>
        <dbReference type="PIRSR" id="PIRSR605150-3"/>
    </source>
</evidence>
<keyword evidence="2" id="KW-0328">Glycosyltransferase</keyword>
<keyword evidence="7" id="KW-0961">Cell wall biogenesis/degradation</keyword>
<feature type="binding site" evidence="9">
    <location>
        <position position="149"/>
    </location>
    <ligand>
        <name>UDP-alpha-D-glucose</name>
        <dbReference type="ChEBI" id="CHEBI:58885"/>
    </ligand>
</feature>
<keyword evidence="13" id="KW-1185">Reference proteome</keyword>
<feature type="active site" evidence="8">
    <location>
        <position position="457"/>
    </location>
</feature>
<evidence type="ECO:0000256" key="4">
    <source>
        <dbReference type="ARBA" id="ARBA00022692"/>
    </source>
</evidence>
<feature type="active site" evidence="8">
    <location>
        <position position="149"/>
    </location>
</feature>
<dbReference type="PANTHER" id="PTHR13301">
    <property type="entry name" value="X-BOX TRANSCRIPTION FACTOR-RELATED"/>
    <property type="match status" value="1"/>
</dbReference>
<dbReference type="InterPro" id="IPR029044">
    <property type="entry name" value="Nucleotide-diphossugar_trans"/>
</dbReference>
<name>A0A2P5DG95_PARAD</name>
<comment type="subcellular location">
    <subcellularLocation>
        <location evidence="1">Endomembrane system</location>
        <topology evidence="1">Multi-pass membrane protein</topology>
    </subcellularLocation>
</comment>
<evidence type="ECO:0000256" key="8">
    <source>
        <dbReference type="PIRSR" id="PIRSR605150-1"/>
    </source>
</evidence>
<evidence type="ECO:0000256" key="1">
    <source>
        <dbReference type="ARBA" id="ARBA00004127"/>
    </source>
</evidence>
<dbReference type="GO" id="GO:0030244">
    <property type="term" value="P:cellulose biosynthetic process"/>
    <property type="evidence" value="ECO:0007669"/>
    <property type="project" value="InterPro"/>
</dbReference>
<dbReference type="Proteomes" id="UP000237105">
    <property type="component" value="Unassembled WGS sequence"/>
</dbReference>
<dbReference type="OrthoDB" id="72851at2759"/>
<feature type="transmembrane region" description="Helical" evidence="11">
    <location>
        <begin position="521"/>
        <end position="548"/>
    </location>
</feature>
<keyword evidence="6 11" id="KW-0472">Membrane</keyword>
<dbReference type="EMBL" id="JXTB01000040">
    <property type="protein sequence ID" value="PON72309.1"/>
    <property type="molecule type" value="Genomic_DNA"/>
</dbReference>
<dbReference type="FunFam" id="3.90.550.10:FF:000135">
    <property type="entry name" value="Cellulose synthase-like protein G3"/>
    <property type="match status" value="1"/>
</dbReference>
<comment type="caution">
    <text evidence="12">The sequence shown here is derived from an EMBL/GenBank/DDBJ whole genome shotgun (WGS) entry which is preliminary data.</text>
</comment>
<accession>A0A2P5DG95</accession>
<dbReference type="Gene3D" id="3.90.550.10">
    <property type="entry name" value="Spore Coat Polysaccharide Biosynthesis Protein SpsA, Chain A"/>
    <property type="match status" value="2"/>
</dbReference>
<feature type="transmembrane region" description="Helical" evidence="11">
    <location>
        <begin position="745"/>
        <end position="768"/>
    </location>
</feature>
<feature type="binding site" evidence="9">
    <location>
        <position position="120"/>
    </location>
    <ligand>
        <name>UDP-alpha-D-glucose</name>
        <dbReference type="ChEBI" id="CHEBI:58885"/>
    </ligand>
</feature>
<feature type="transmembrane region" description="Helical" evidence="11">
    <location>
        <begin position="21"/>
        <end position="39"/>
    </location>
</feature>
<evidence type="ECO:0000313" key="13">
    <source>
        <dbReference type="Proteomes" id="UP000237105"/>
    </source>
</evidence>
<dbReference type="GO" id="GO:0012505">
    <property type="term" value="C:endomembrane system"/>
    <property type="evidence" value="ECO:0007669"/>
    <property type="project" value="UniProtKB-SubCell"/>
</dbReference>
<feature type="transmembrane region" description="Helical" evidence="11">
    <location>
        <begin position="59"/>
        <end position="78"/>
    </location>
</feature>
<feature type="transmembrane region" description="Helical" evidence="11">
    <location>
        <begin position="715"/>
        <end position="733"/>
    </location>
</feature>
<feature type="transmembrane region" description="Helical" evidence="11">
    <location>
        <begin position="591"/>
        <end position="609"/>
    </location>
</feature>
<evidence type="ECO:0000256" key="7">
    <source>
        <dbReference type="ARBA" id="ARBA00023316"/>
    </source>
</evidence>
<dbReference type="SUPFAM" id="SSF53448">
    <property type="entry name" value="Nucleotide-diphospho-sugar transferases"/>
    <property type="match status" value="1"/>
</dbReference>
<feature type="binding site" evidence="10">
    <location>
        <position position="315"/>
    </location>
    <ligand>
        <name>Mn(2+)</name>
        <dbReference type="ChEBI" id="CHEBI:29035"/>
    </ligand>
</feature>
<dbReference type="GO" id="GO:0016020">
    <property type="term" value="C:membrane"/>
    <property type="evidence" value="ECO:0007669"/>
    <property type="project" value="InterPro"/>
</dbReference>
<feature type="transmembrane region" description="Helical" evidence="11">
    <location>
        <begin position="677"/>
        <end position="703"/>
    </location>
</feature>
<evidence type="ECO:0000256" key="11">
    <source>
        <dbReference type="SAM" id="Phobius"/>
    </source>
</evidence>
<organism evidence="12 13">
    <name type="scientific">Parasponia andersonii</name>
    <name type="common">Sponia andersonii</name>
    <dbReference type="NCBI Taxonomy" id="3476"/>
    <lineage>
        <taxon>Eukaryota</taxon>
        <taxon>Viridiplantae</taxon>
        <taxon>Streptophyta</taxon>
        <taxon>Embryophyta</taxon>
        <taxon>Tracheophyta</taxon>
        <taxon>Spermatophyta</taxon>
        <taxon>Magnoliopsida</taxon>
        <taxon>eudicotyledons</taxon>
        <taxon>Gunneridae</taxon>
        <taxon>Pentapetalae</taxon>
        <taxon>rosids</taxon>
        <taxon>fabids</taxon>
        <taxon>Rosales</taxon>
        <taxon>Cannabaceae</taxon>
        <taxon>Parasponia</taxon>
    </lineage>
</organism>
<dbReference type="GO" id="GO:0016760">
    <property type="term" value="F:cellulose synthase (UDP-forming) activity"/>
    <property type="evidence" value="ECO:0007669"/>
    <property type="project" value="InterPro"/>
</dbReference>
<gene>
    <name evidence="12" type="ORF">PanWU01x14_067000</name>
</gene>
<sequence>MKPPRSTTHRLHTAEPLRRTNFNRIFAAVYAAAVLLLLFRHALAIKSLLLSNLAYGSRFAVIFAMLISDIVLIFMWCTEQAYRMRPIRRKEFPENLKEIVREDELPALDVFICTADPYKEPPLDVANTALSVLAYDYPAEKLAVYVSDDGGSQLTLFAFLEAAKFAARWLPYCKKNDVLDRNPEAYFAKLGHDSDRISSEEIKKLKTMYNSMKLRIDIALEKGEVDEEFIKEEREREAFAKWTDDFTRRNHPTVIQIILNNAEDKDIGGHSMPNLIYLSREKSKALPHQFKAGAQNALLRVSATMTNAPIILTLDCDMYSNDPQTPLRVLCYFLGPDAQSNVAYVHCPQMFNGINKTDIYACENKFIFQINPRGYDGLLGPSYNGSCCFIRRRAFFGAPSSLESLEIPEIGPDHIPNRPIHSKEVLALAHHISSCNYENKTNWGSKIGVRYGSLVEDYFTSFRMHTQGWRTNFCYPKRAPFLGNAPISLVGLLSQCKRWCLGLIEVGFSKYSPIIYGTPKLGIVMALAYSYLGFWCTWSIPITIYAFLPQLALLNGVSIFPKGCQFPSVETHGYVLGVSISSSGGPTVTETWFLLYLFLVLGAYAQEYLDFSLEGGTFIRWWNYQRMWLIKGVTCYSFALAEYLLNCLNISTQGFNVTSKVLEDEQSKRYNKGIFEFGVSSPMFVSLTTAALVNLVSFIVGVVQVVTDTGKFEDLFMQIFLSGFVTLNAWPIYEAMFFRSDSGRIVTKTTVVSALLTLAFCKSASLIFSH</sequence>
<protein>
    <submittedName>
        <fullName evidence="12">Cellulose synthase</fullName>
    </submittedName>
</protein>
<dbReference type="InterPro" id="IPR005150">
    <property type="entry name" value="Cellulose_synth"/>
</dbReference>
<evidence type="ECO:0000256" key="3">
    <source>
        <dbReference type="ARBA" id="ARBA00022679"/>
    </source>
</evidence>
<evidence type="ECO:0000313" key="12">
    <source>
        <dbReference type="EMBL" id="PON72309.1"/>
    </source>
</evidence>
<dbReference type="GO" id="GO:0071555">
    <property type="term" value="P:cell wall organization"/>
    <property type="evidence" value="ECO:0007669"/>
    <property type="project" value="UniProtKB-KW"/>
</dbReference>
<keyword evidence="3" id="KW-0808">Transferase</keyword>
<evidence type="ECO:0000256" key="9">
    <source>
        <dbReference type="PIRSR" id="PIRSR605150-2"/>
    </source>
</evidence>
<feature type="binding site" evidence="9">
    <location>
        <position position="119"/>
    </location>
    <ligand>
        <name>UDP-alpha-D-glucose</name>
        <dbReference type="ChEBI" id="CHEBI:58885"/>
    </ligand>
</feature>
<dbReference type="AlphaFoldDB" id="A0A2P5DG95"/>
<evidence type="ECO:0000256" key="6">
    <source>
        <dbReference type="ARBA" id="ARBA00023136"/>
    </source>
</evidence>
<evidence type="ECO:0000256" key="2">
    <source>
        <dbReference type="ARBA" id="ARBA00022676"/>
    </source>
</evidence>